<accession>A0A2S6CDS9</accession>
<evidence type="ECO:0000313" key="2">
    <source>
        <dbReference type="Proteomes" id="UP000237631"/>
    </source>
</evidence>
<gene>
    <name evidence="1" type="ORF">CBER1_11464</name>
</gene>
<dbReference type="EMBL" id="PNEN01000487">
    <property type="protein sequence ID" value="PPJ57890.1"/>
    <property type="molecule type" value="Genomic_DNA"/>
</dbReference>
<reference evidence="2" key="1">
    <citation type="journal article" date="2017" name="bioRxiv">
        <title>Conservation of a gene cluster reveals novel cercosporin biosynthetic mechanisms and extends production to the genus Colletotrichum.</title>
        <authorList>
            <person name="de Jonge R."/>
            <person name="Ebert M.K."/>
            <person name="Huitt-Roehl C.R."/>
            <person name="Pal P."/>
            <person name="Suttle J.C."/>
            <person name="Spanner R.E."/>
            <person name="Neubauer J.D."/>
            <person name="Jurick W.M.II."/>
            <person name="Stott K.A."/>
            <person name="Secor G.A."/>
            <person name="Thomma B.P.H.J."/>
            <person name="Van de Peer Y."/>
            <person name="Townsend C.A."/>
            <person name="Bolton M.D."/>
        </authorList>
    </citation>
    <scope>NUCLEOTIDE SEQUENCE [LARGE SCALE GENOMIC DNA]</scope>
    <source>
        <strain evidence="2">CBS538.71</strain>
    </source>
</reference>
<name>A0A2S6CDS9_9PEZI</name>
<protein>
    <submittedName>
        <fullName evidence="1">Uncharacterized protein</fullName>
    </submittedName>
</protein>
<dbReference type="AlphaFoldDB" id="A0A2S6CDS9"/>
<sequence>MSHVSSFHVTCNAGYELNLEARLNGNPFGQPLASKLVAGETIDVDLKDRAKKGDTFQLWANASGKDENSRVGDYKYLYDPDNEGKVNVVARGRVDDEEELQVAVAYEVK</sequence>
<dbReference type="OrthoDB" id="3626583at2759"/>
<dbReference type="Proteomes" id="UP000237631">
    <property type="component" value="Unassembled WGS sequence"/>
</dbReference>
<evidence type="ECO:0000313" key="1">
    <source>
        <dbReference type="EMBL" id="PPJ57890.1"/>
    </source>
</evidence>
<proteinExistence type="predicted"/>
<keyword evidence="2" id="KW-1185">Reference proteome</keyword>
<comment type="caution">
    <text evidence="1">The sequence shown here is derived from an EMBL/GenBank/DDBJ whole genome shotgun (WGS) entry which is preliminary data.</text>
</comment>
<organism evidence="1 2">
    <name type="scientific">Cercospora berteroae</name>
    <dbReference type="NCBI Taxonomy" id="357750"/>
    <lineage>
        <taxon>Eukaryota</taxon>
        <taxon>Fungi</taxon>
        <taxon>Dikarya</taxon>
        <taxon>Ascomycota</taxon>
        <taxon>Pezizomycotina</taxon>
        <taxon>Dothideomycetes</taxon>
        <taxon>Dothideomycetidae</taxon>
        <taxon>Mycosphaerellales</taxon>
        <taxon>Mycosphaerellaceae</taxon>
        <taxon>Cercospora</taxon>
    </lineage>
</organism>